<keyword evidence="2" id="KW-1185">Reference proteome</keyword>
<gene>
    <name evidence="1" type="ORF">NPIL_419271</name>
</gene>
<dbReference type="AlphaFoldDB" id="A0A8X6TEZ7"/>
<name>A0A8X6TEZ7_NEPPI</name>
<evidence type="ECO:0000313" key="2">
    <source>
        <dbReference type="Proteomes" id="UP000887013"/>
    </source>
</evidence>
<sequence>VLHEQDDHCVMYDNCEGLFGYTPCVYNGLALPLENIDLMDENTTIIKVLEKVCPELVGGK</sequence>
<dbReference type="Proteomes" id="UP000887013">
    <property type="component" value="Unassembled WGS sequence"/>
</dbReference>
<protein>
    <submittedName>
        <fullName evidence="1">Uncharacterized protein</fullName>
    </submittedName>
</protein>
<feature type="non-terminal residue" evidence="1">
    <location>
        <position position="1"/>
    </location>
</feature>
<evidence type="ECO:0000313" key="1">
    <source>
        <dbReference type="EMBL" id="GFT07731.1"/>
    </source>
</evidence>
<accession>A0A8X6TEZ7</accession>
<dbReference type="EMBL" id="BMAW01008246">
    <property type="protein sequence ID" value="GFT07731.1"/>
    <property type="molecule type" value="Genomic_DNA"/>
</dbReference>
<proteinExistence type="predicted"/>
<reference evidence="1" key="1">
    <citation type="submission" date="2020-08" db="EMBL/GenBank/DDBJ databases">
        <title>Multicomponent nature underlies the extraordinary mechanical properties of spider dragline silk.</title>
        <authorList>
            <person name="Kono N."/>
            <person name="Nakamura H."/>
            <person name="Mori M."/>
            <person name="Yoshida Y."/>
            <person name="Ohtoshi R."/>
            <person name="Malay A.D."/>
            <person name="Moran D.A.P."/>
            <person name="Tomita M."/>
            <person name="Numata K."/>
            <person name="Arakawa K."/>
        </authorList>
    </citation>
    <scope>NUCLEOTIDE SEQUENCE</scope>
</reference>
<comment type="caution">
    <text evidence="1">The sequence shown here is derived from an EMBL/GenBank/DDBJ whole genome shotgun (WGS) entry which is preliminary data.</text>
</comment>
<organism evidence="1 2">
    <name type="scientific">Nephila pilipes</name>
    <name type="common">Giant wood spider</name>
    <name type="synonym">Nephila maculata</name>
    <dbReference type="NCBI Taxonomy" id="299642"/>
    <lineage>
        <taxon>Eukaryota</taxon>
        <taxon>Metazoa</taxon>
        <taxon>Ecdysozoa</taxon>
        <taxon>Arthropoda</taxon>
        <taxon>Chelicerata</taxon>
        <taxon>Arachnida</taxon>
        <taxon>Araneae</taxon>
        <taxon>Araneomorphae</taxon>
        <taxon>Entelegynae</taxon>
        <taxon>Araneoidea</taxon>
        <taxon>Nephilidae</taxon>
        <taxon>Nephila</taxon>
    </lineage>
</organism>